<organism evidence="2 3">
    <name type="scientific">Undibacterium nitidum</name>
    <dbReference type="NCBI Taxonomy" id="2762298"/>
    <lineage>
        <taxon>Bacteria</taxon>
        <taxon>Pseudomonadati</taxon>
        <taxon>Pseudomonadota</taxon>
        <taxon>Betaproteobacteria</taxon>
        <taxon>Burkholderiales</taxon>
        <taxon>Oxalobacteraceae</taxon>
        <taxon>Undibacterium</taxon>
    </lineage>
</organism>
<dbReference type="AlphaFoldDB" id="A0A923HQT5"/>
<evidence type="ECO:0000313" key="3">
    <source>
        <dbReference type="Proteomes" id="UP000627446"/>
    </source>
</evidence>
<evidence type="ECO:0000256" key="1">
    <source>
        <dbReference type="SAM" id="Phobius"/>
    </source>
</evidence>
<comment type="caution">
    <text evidence="2">The sequence shown here is derived from an EMBL/GenBank/DDBJ whole genome shotgun (WGS) entry which is preliminary data.</text>
</comment>
<keyword evidence="1" id="KW-0472">Membrane</keyword>
<feature type="transmembrane region" description="Helical" evidence="1">
    <location>
        <begin position="12"/>
        <end position="35"/>
    </location>
</feature>
<evidence type="ECO:0000313" key="2">
    <source>
        <dbReference type="EMBL" id="MBC3881585.1"/>
    </source>
</evidence>
<feature type="transmembrane region" description="Helical" evidence="1">
    <location>
        <begin position="78"/>
        <end position="97"/>
    </location>
</feature>
<keyword evidence="1" id="KW-0812">Transmembrane</keyword>
<gene>
    <name evidence="2" type="ORF">H8K36_09395</name>
</gene>
<name>A0A923HQT5_9BURK</name>
<dbReference type="Proteomes" id="UP000627446">
    <property type="component" value="Unassembled WGS sequence"/>
</dbReference>
<dbReference type="RefSeq" id="WP_186915917.1">
    <property type="nucleotide sequence ID" value="NZ_JACOFZ010000002.1"/>
</dbReference>
<proteinExistence type="predicted"/>
<protein>
    <submittedName>
        <fullName evidence="2">Uncharacterized protein</fullName>
    </submittedName>
</protein>
<dbReference type="EMBL" id="JACOFZ010000002">
    <property type="protein sequence ID" value="MBC3881585.1"/>
    <property type="molecule type" value="Genomic_DNA"/>
</dbReference>
<keyword evidence="3" id="KW-1185">Reference proteome</keyword>
<feature type="transmembrane region" description="Helical" evidence="1">
    <location>
        <begin position="47"/>
        <end position="66"/>
    </location>
</feature>
<reference evidence="2" key="1">
    <citation type="submission" date="2020-08" db="EMBL/GenBank/DDBJ databases">
        <title>Novel species isolated from subtropical streams in China.</title>
        <authorList>
            <person name="Lu H."/>
        </authorList>
    </citation>
    <scope>NUCLEOTIDE SEQUENCE</scope>
    <source>
        <strain evidence="2">LX22W</strain>
    </source>
</reference>
<sequence>MLSMLIREVDIVIQDAKLSIIVAIGCLGAACFNAIQFDQDTGLSHELRALQCIVIASGLLVGSTIKNTTAKGQHARKVWGFGSILIAMLISASKIFLPS</sequence>
<dbReference type="PROSITE" id="PS51257">
    <property type="entry name" value="PROKAR_LIPOPROTEIN"/>
    <property type="match status" value="1"/>
</dbReference>
<keyword evidence="1" id="KW-1133">Transmembrane helix</keyword>
<accession>A0A923HQT5</accession>